<name>A0A6T9D4K8_ALECA</name>
<protein>
    <submittedName>
        <fullName evidence="2">Uncharacterized protein</fullName>
    </submittedName>
</protein>
<organism evidence="2">
    <name type="scientific">Alexandrium catenella</name>
    <name type="common">Red tide dinoflagellate</name>
    <name type="synonym">Gonyaulax catenella</name>
    <dbReference type="NCBI Taxonomy" id="2925"/>
    <lineage>
        <taxon>Eukaryota</taxon>
        <taxon>Sar</taxon>
        <taxon>Alveolata</taxon>
        <taxon>Dinophyceae</taxon>
        <taxon>Gonyaulacales</taxon>
        <taxon>Pyrocystaceae</taxon>
        <taxon>Alexandrium</taxon>
    </lineage>
</organism>
<sequence length="113" mass="12262">MVTKVRVGAAAKDVEEEGAAEEECTGPSKRLRRQRPHISLAAIRGRTSVKLFDQSSRESLGDLLQSEDSDAESSTECGSPSSASVGSIEDWQWESHDEAVPLFGALQPDDECR</sequence>
<dbReference type="AlphaFoldDB" id="A0A6T9D4K8"/>
<feature type="region of interest" description="Disordered" evidence="1">
    <location>
        <begin position="59"/>
        <end position="91"/>
    </location>
</feature>
<dbReference type="EMBL" id="HBGE01016625">
    <property type="protein sequence ID" value="CAD9106028.1"/>
    <property type="molecule type" value="Transcribed_RNA"/>
</dbReference>
<dbReference type="EMBL" id="HBGE01016627">
    <property type="protein sequence ID" value="CAD9106029.1"/>
    <property type="molecule type" value="Transcribed_RNA"/>
</dbReference>
<feature type="compositionally biased region" description="Polar residues" evidence="1">
    <location>
        <begin position="74"/>
        <end position="85"/>
    </location>
</feature>
<evidence type="ECO:0000313" key="2">
    <source>
        <dbReference type="EMBL" id="CAD9106028.1"/>
    </source>
</evidence>
<accession>A0A6T9D4K8</accession>
<proteinExistence type="predicted"/>
<feature type="compositionally biased region" description="Acidic residues" evidence="1">
    <location>
        <begin position="14"/>
        <end position="24"/>
    </location>
</feature>
<reference evidence="2" key="1">
    <citation type="submission" date="2021-01" db="EMBL/GenBank/DDBJ databases">
        <authorList>
            <person name="Corre E."/>
            <person name="Pelletier E."/>
            <person name="Niang G."/>
            <person name="Scheremetjew M."/>
            <person name="Finn R."/>
            <person name="Kale V."/>
            <person name="Holt S."/>
            <person name="Cochrane G."/>
            <person name="Meng A."/>
            <person name="Brown T."/>
            <person name="Cohen L."/>
        </authorList>
    </citation>
    <scope>NUCLEOTIDE SEQUENCE</scope>
    <source>
        <strain evidence="2">OF101</strain>
    </source>
</reference>
<gene>
    <name evidence="2" type="ORF">ACAT0790_LOCUS9866</name>
    <name evidence="3" type="ORF">ACAT0790_LOCUS9867</name>
</gene>
<evidence type="ECO:0000313" key="3">
    <source>
        <dbReference type="EMBL" id="CAD9106029.1"/>
    </source>
</evidence>
<evidence type="ECO:0000256" key="1">
    <source>
        <dbReference type="SAM" id="MobiDB-lite"/>
    </source>
</evidence>
<feature type="region of interest" description="Disordered" evidence="1">
    <location>
        <begin position="1"/>
        <end position="37"/>
    </location>
</feature>